<organism evidence="2 3">
    <name type="scientific">Hyaloscypha bicolor E</name>
    <dbReference type="NCBI Taxonomy" id="1095630"/>
    <lineage>
        <taxon>Eukaryota</taxon>
        <taxon>Fungi</taxon>
        <taxon>Dikarya</taxon>
        <taxon>Ascomycota</taxon>
        <taxon>Pezizomycotina</taxon>
        <taxon>Leotiomycetes</taxon>
        <taxon>Helotiales</taxon>
        <taxon>Hyaloscyphaceae</taxon>
        <taxon>Hyaloscypha</taxon>
        <taxon>Hyaloscypha bicolor</taxon>
    </lineage>
</organism>
<keyword evidence="1" id="KW-0732">Signal</keyword>
<proteinExistence type="predicted"/>
<protein>
    <submittedName>
        <fullName evidence="2">Uncharacterized protein</fullName>
    </submittedName>
</protein>
<reference evidence="2 3" key="1">
    <citation type="submission" date="2016-04" db="EMBL/GenBank/DDBJ databases">
        <title>A degradative enzymes factory behind the ericoid mycorrhizal symbiosis.</title>
        <authorList>
            <consortium name="DOE Joint Genome Institute"/>
            <person name="Martino E."/>
            <person name="Morin E."/>
            <person name="Grelet G."/>
            <person name="Kuo A."/>
            <person name="Kohler A."/>
            <person name="Daghino S."/>
            <person name="Barry K."/>
            <person name="Choi C."/>
            <person name="Cichocki N."/>
            <person name="Clum A."/>
            <person name="Copeland A."/>
            <person name="Hainaut M."/>
            <person name="Haridas S."/>
            <person name="Labutti K."/>
            <person name="Lindquist E."/>
            <person name="Lipzen A."/>
            <person name="Khouja H.-R."/>
            <person name="Murat C."/>
            <person name="Ohm R."/>
            <person name="Olson A."/>
            <person name="Spatafora J."/>
            <person name="Veneault-Fourrey C."/>
            <person name="Henrissat B."/>
            <person name="Grigoriev I."/>
            <person name="Martin F."/>
            <person name="Perotto S."/>
        </authorList>
    </citation>
    <scope>NUCLEOTIDE SEQUENCE [LARGE SCALE GENOMIC DNA]</scope>
    <source>
        <strain evidence="2 3">E</strain>
    </source>
</reference>
<dbReference type="OrthoDB" id="5230873at2759"/>
<feature type="signal peptide" evidence="1">
    <location>
        <begin position="1"/>
        <end position="20"/>
    </location>
</feature>
<accession>A0A2J6T2C1</accession>
<sequence length="198" mass="20604">MLFKSTSAAALLALCSLSSAASLHHKRTTESGIFLYVYGTDSSGEGPNGGPVFYANGLAYAGTAAAPSWAAVKTNVTFTLDSDSTTTAWTISPNNSTVSFNSTESMYIVPTTGSFTQVGFSSNSTLPTGAVTTGFTFFGTSVAYAASDSDYEMMFWATATNTTGIYALYWNAAASNDDIVNGSFPVTLKTTPPVVLTV</sequence>
<gene>
    <name evidence="2" type="ORF">K444DRAFT_665585</name>
</gene>
<evidence type="ECO:0000256" key="1">
    <source>
        <dbReference type="SAM" id="SignalP"/>
    </source>
</evidence>
<evidence type="ECO:0000313" key="3">
    <source>
        <dbReference type="Proteomes" id="UP000235371"/>
    </source>
</evidence>
<keyword evidence="3" id="KW-1185">Reference proteome</keyword>
<dbReference type="GeneID" id="36595161"/>
<evidence type="ECO:0000313" key="2">
    <source>
        <dbReference type="EMBL" id="PMD57159.1"/>
    </source>
</evidence>
<dbReference type="RefSeq" id="XP_024734063.1">
    <property type="nucleotide sequence ID" value="XM_024887085.1"/>
</dbReference>
<name>A0A2J6T2C1_9HELO</name>
<dbReference type="AlphaFoldDB" id="A0A2J6T2C1"/>
<dbReference type="EMBL" id="KZ613847">
    <property type="protein sequence ID" value="PMD57159.1"/>
    <property type="molecule type" value="Genomic_DNA"/>
</dbReference>
<dbReference type="Proteomes" id="UP000235371">
    <property type="component" value="Unassembled WGS sequence"/>
</dbReference>
<dbReference type="InParanoid" id="A0A2J6T2C1"/>
<feature type="chain" id="PRO_5014365010" evidence="1">
    <location>
        <begin position="21"/>
        <end position="198"/>
    </location>
</feature>